<dbReference type="AlphaFoldDB" id="A0A067SST0"/>
<gene>
    <name evidence="2" type="ORF">GALMADRAFT_1341284</name>
</gene>
<feature type="region of interest" description="Disordered" evidence="1">
    <location>
        <begin position="1"/>
        <end position="23"/>
    </location>
</feature>
<feature type="region of interest" description="Disordered" evidence="1">
    <location>
        <begin position="155"/>
        <end position="186"/>
    </location>
</feature>
<accession>A0A067SST0</accession>
<feature type="compositionally biased region" description="Low complexity" evidence="1">
    <location>
        <begin position="312"/>
        <end position="328"/>
    </location>
</feature>
<name>A0A067SST0_GALM3</name>
<feature type="compositionally biased region" description="Low complexity" evidence="1">
    <location>
        <begin position="155"/>
        <end position="168"/>
    </location>
</feature>
<evidence type="ECO:0000256" key="1">
    <source>
        <dbReference type="SAM" id="MobiDB-lite"/>
    </source>
</evidence>
<sequence length="372" mass="39906">MPRNVSIDGSANGGGERFAQESVRTRYDMDVTLSTSKLAVERQDEDEGGHGKDSGTGLRGRSMEEERCSLLWTNCCVVCPPGRRIEPELEKAQRQGGLIFMNAEFLSVELLNLESEKCVFSATERVKGPGRLVRQYKRPRHEDLRSLYAIATAFAPPQAQNQDQTQAQRSRSGVSQHGAGASTRVVVSSRTAIATVTATGTVAAPPMPKPMPKIAPKHTSNPHPNSNSNSIPPVSAPSAVPPKPVSTASGGVKVMSTSLRSVGVLELYKYKYELGAVVVFSIFNRSSEKSSESSSIGTSIHDTPESVESAPKSQFNSKSKSNYSSNYSSISLKKPPFPVGSQGPPLLPLPLASHLALTRRSGSEDRDGPSKV</sequence>
<organism evidence="2 3">
    <name type="scientific">Galerina marginata (strain CBS 339.88)</name>
    <dbReference type="NCBI Taxonomy" id="685588"/>
    <lineage>
        <taxon>Eukaryota</taxon>
        <taxon>Fungi</taxon>
        <taxon>Dikarya</taxon>
        <taxon>Basidiomycota</taxon>
        <taxon>Agaricomycotina</taxon>
        <taxon>Agaricomycetes</taxon>
        <taxon>Agaricomycetidae</taxon>
        <taxon>Agaricales</taxon>
        <taxon>Agaricineae</taxon>
        <taxon>Strophariaceae</taxon>
        <taxon>Galerina</taxon>
    </lineage>
</organism>
<feature type="compositionally biased region" description="Low complexity" evidence="1">
    <location>
        <begin position="214"/>
        <end position="238"/>
    </location>
</feature>
<feature type="region of interest" description="Disordered" evidence="1">
    <location>
        <begin position="289"/>
        <end position="328"/>
    </location>
</feature>
<reference evidence="3" key="1">
    <citation type="journal article" date="2014" name="Proc. Natl. Acad. Sci. U.S.A.">
        <title>Extensive sampling of basidiomycete genomes demonstrates inadequacy of the white-rot/brown-rot paradigm for wood decay fungi.</title>
        <authorList>
            <person name="Riley R."/>
            <person name="Salamov A.A."/>
            <person name="Brown D.W."/>
            <person name="Nagy L.G."/>
            <person name="Floudas D."/>
            <person name="Held B.W."/>
            <person name="Levasseur A."/>
            <person name="Lombard V."/>
            <person name="Morin E."/>
            <person name="Otillar R."/>
            <person name="Lindquist E.A."/>
            <person name="Sun H."/>
            <person name="LaButti K.M."/>
            <person name="Schmutz J."/>
            <person name="Jabbour D."/>
            <person name="Luo H."/>
            <person name="Baker S.E."/>
            <person name="Pisabarro A.G."/>
            <person name="Walton J.D."/>
            <person name="Blanchette R.A."/>
            <person name="Henrissat B."/>
            <person name="Martin F."/>
            <person name="Cullen D."/>
            <person name="Hibbett D.S."/>
            <person name="Grigoriev I.V."/>
        </authorList>
    </citation>
    <scope>NUCLEOTIDE SEQUENCE [LARGE SCALE GENOMIC DNA]</scope>
    <source>
        <strain evidence="3">CBS 339.88</strain>
    </source>
</reference>
<keyword evidence="3" id="KW-1185">Reference proteome</keyword>
<protein>
    <submittedName>
        <fullName evidence="2">Uncharacterized protein</fullName>
    </submittedName>
</protein>
<evidence type="ECO:0000313" key="3">
    <source>
        <dbReference type="Proteomes" id="UP000027222"/>
    </source>
</evidence>
<dbReference type="Proteomes" id="UP000027222">
    <property type="component" value="Unassembled WGS sequence"/>
</dbReference>
<feature type="region of interest" description="Disordered" evidence="1">
    <location>
        <begin position="36"/>
        <end position="60"/>
    </location>
</feature>
<evidence type="ECO:0000313" key="2">
    <source>
        <dbReference type="EMBL" id="KDR73107.1"/>
    </source>
</evidence>
<feature type="region of interest" description="Disordered" evidence="1">
    <location>
        <begin position="199"/>
        <end position="250"/>
    </location>
</feature>
<dbReference type="EMBL" id="KL142386">
    <property type="protein sequence ID" value="KDR73107.1"/>
    <property type="molecule type" value="Genomic_DNA"/>
</dbReference>
<proteinExistence type="predicted"/>
<dbReference type="HOGENOM" id="CLU_744028_0_0_1"/>